<dbReference type="Gene3D" id="4.10.280.10">
    <property type="entry name" value="Helix-loop-helix DNA-binding domain"/>
    <property type="match status" value="1"/>
</dbReference>
<evidence type="ECO:0000256" key="4">
    <source>
        <dbReference type="SAM" id="MobiDB-lite"/>
    </source>
</evidence>
<sequence length="290" mass="31592">MSPTNKRKRSTESASPDSRRSKRGAPAAAMGDSDAVTAAFIESAVNAAQAAQEHVNVDDFSALQQAAAEHTEGVDHTNASSTAAAALGSMYPTLHVPQSTEETFASQAGEVDHHGDASFNTSAVSQNDGLTSDSLPVASAPQAPMQSPNGVPEPRYTPTHNTKPAVGSEEWHKMRKDNHKEVERRRRETINEGINELSKIVPGCEKNKGSILHRAVAFITQLKQNEERNIEKWTLEKILTEQAIDELSASNDKLKQECERLYRELETWKKVAQNAGLQPTAQKEESNLTG</sequence>
<accession>A0ABR3XS59</accession>
<dbReference type="Pfam" id="PF00010">
    <property type="entry name" value="HLH"/>
    <property type="match status" value="1"/>
</dbReference>
<dbReference type="SUPFAM" id="SSF47459">
    <property type="entry name" value="HLH, helix-loop-helix DNA-binding domain"/>
    <property type="match status" value="1"/>
</dbReference>
<keyword evidence="2" id="KW-0539">Nucleus</keyword>
<keyword evidence="7" id="KW-1185">Reference proteome</keyword>
<dbReference type="Proteomes" id="UP001586593">
    <property type="component" value="Unassembled WGS sequence"/>
</dbReference>
<evidence type="ECO:0000256" key="3">
    <source>
        <dbReference type="SAM" id="Coils"/>
    </source>
</evidence>
<dbReference type="SMART" id="SM00353">
    <property type="entry name" value="HLH"/>
    <property type="match status" value="1"/>
</dbReference>
<evidence type="ECO:0000313" key="6">
    <source>
        <dbReference type="EMBL" id="KAL1878811.1"/>
    </source>
</evidence>
<evidence type="ECO:0000259" key="5">
    <source>
        <dbReference type="PROSITE" id="PS50888"/>
    </source>
</evidence>
<dbReference type="InterPro" id="IPR036638">
    <property type="entry name" value="HLH_DNA-bd_sf"/>
</dbReference>
<name>A0ABR3XS59_9PEZI</name>
<evidence type="ECO:0000256" key="2">
    <source>
        <dbReference type="ARBA" id="ARBA00023242"/>
    </source>
</evidence>
<dbReference type="CDD" id="cd11398">
    <property type="entry name" value="bHLHzip_scCBP1"/>
    <property type="match status" value="1"/>
</dbReference>
<organism evidence="6 7">
    <name type="scientific">Phialemonium thermophilum</name>
    <dbReference type="NCBI Taxonomy" id="223376"/>
    <lineage>
        <taxon>Eukaryota</taxon>
        <taxon>Fungi</taxon>
        <taxon>Dikarya</taxon>
        <taxon>Ascomycota</taxon>
        <taxon>Pezizomycotina</taxon>
        <taxon>Sordariomycetes</taxon>
        <taxon>Sordariomycetidae</taxon>
        <taxon>Cephalothecales</taxon>
        <taxon>Cephalothecaceae</taxon>
        <taxon>Phialemonium</taxon>
    </lineage>
</organism>
<feature type="coiled-coil region" evidence="3">
    <location>
        <begin position="237"/>
        <end position="271"/>
    </location>
</feature>
<feature type="compositionally biased region" description="Polar residues" evidence="4">
    <location>
        <begin position="118"/>
        <end position="134"/>
    </location>
</feature>
<reference evidence="6 7" key="1">
    <citation type="journal article" date="2024" name="Commun. Biol.">
        <title>Comparative genomic analysis of thermophilic fungi reveals convergent evolutionary adaptations and gene losses.</title>
        <authorList>
            <person name="Steindorff A.S."/>
            <person name="Aguilar-Pontes M.V."/>
            <person name="Robinson A.J."/>
            <person name="Andreopoulos B."/>
            <person name="LaButti K."/>
            <person name="Kuo A."/>
            <person name="Mondo S."/>
            <person name="Riley R."/>
            <person name="Otillar R."/>
            <person name="Haridas S."/>
            <person name="Lipzen A."/>
            <person name="Grimwood J."/>
            <person name="Schmutz J."/>
            <person name="Clum A."/>
            <person name="Reid I.D."/>
            <person name="Moisan M.C."/>
            <person name="Butler G."/>
            <person name="Nguyen T.T.M."/>
            <person name="Dewar K."/>
            <person name="Conant G."/>
            <person name="Drula E."/>
            <person name="Henrissat B."/>
            <person name="Hansel C."/>
            <person name="Singer S."/>
            <person name="Hutchinson M.I."/>
            <person name="de Vries R.P."/>
            <person name="Natvig D.O."/>
            <person name="Powell A.J."/>
            <person name="Tsang A."/>
            <person name="Grigoriev I.V."/>
        </authorList>
    </citation>
    <scope>NUCLEOTIDE SEQUENCE [LARGE SCALE GENOMIC DNA]</scope>
    <source>
        <strain evidence="6 7">ATCC 24622</strain>
    </source>
</reference>
<comment type="caution">
    <text evidence="6">The sequence shown here is derived from an EMBL/GenBank/DDBJ whole genome shotgun (WGS) entry which is preliminary data.</text>
</comment>
<feature type="domain" description="BHLH" evidence="5">
    <location>
        <begin position="174"/>
        <end position="222"/>
    </location>
</feature>
<dbReference type="InterPro" id="IPR047206">
    <property type="entry name" value="bHLHzip_scCBP1-like"/>
</dbReference>
<protein>
    <recommendedName>
        <fullName evidence="5">BHLH domain-containing protein</fullName>
    </recommendedName>
</protein>
<dbReference type="PANTHER" id="PTHR47787">
    <property type="entry name" value="CENTROMERE-BINDING PROTEIN 1"/>
    <property type="match status" value="1"/>
</dbReference>
<feature type="region of interest" description="Disordered" evidence="4">
    <location>
        <begin position="1"/>
        <end position="32"/>
    </location>
</feature>
<dbReference type="PANTHER" id="PTHR47787:SF1">
    <property type="entry name" value="CENTROMERE-BINDING PROTEIN 1"/>
    <property type="match status" value="1"/>
</dbReference>
<evidence type="ECO:0000256" key="1">
    <source>
        <dbReference type="ARBA" id="ARBA00023125"/>
    </source>
</evidence>
<proteinExistence type="predicted"/>
<dbReference type="EMBL" id="JAZHXJ010000048">
    <property type="protein sequence ID" value="KAL1878811.1"/>
    <property type="molecule type" value="Genomic_DNA"/>
</dbReference>
<evidence type="ECO:0000313" key="7">
    <source>
        <dbReference type="Proteomes" id="UP001586593"/>
    </source>
</evidence>
<gene>
    <name evidence="6" type="ORF">VTK73DRAFT_7464</name>
</gene>
<dbReference type="InterPro" id="IPR011598">
    <property type="entry name" value="bHLH_dom"/>
</dbReference>
<keyword evidence="3" id="KW-0175">Coiled coil</keyword>
<feature type="region of interest" description="Disordered" evidence="4">
    <location>
        <begin position="112"/>
        <end position="186"/>
    </location>
</feature>
<keyword evidence="1" id="KW-0238">DNA-binding</keyword>
<dbReference type="PROSITE" id="PS50888">
    <property type="entry name" value="BHLH"/>
    <property type="match status" value="1"/>
</dbReference>